<accession>A0A0D9XRU0</accession>
<dbReference type="EnsemblPlants" id="LPERR11G10110.1">
    <property type="protein sequence ID" value="LPERR11G10110.1"/>
    <property type="gene ID" value="LPERR11G10110"/>
</dbReference>
<organism evidence="1 2">
    <name type="scientific">Leersia perrieri</name>
    <dbReference type="NCBI Taxonomy" id="77586"/>
    <lineage>
        <taxon>Eukaryota</taxon>
        <taxon>Viridiplantae</taxon>
        <taxon>Streptophyta</taxon>
        <taxon>Embryophyta</taxon>
        <taxon>Tracheophyta</taxon>
        <taxon>Spermatophyta</taxon>
        <taxon>Magnoliopsida</taxon>
        <taxon>Liliopsida</taxon>
        <taxon>Poales</taxon>
        <taxon>Poaceae</taxon>
        <taxon>BOP clade</taxon>
        <taxon>Oryzoideae</taxon>
        <taxon>Oryzeae</taxon>
        <taxon>Oryzinae</taxon>
        <taxon>Leersia</taxon>
    </lineage>
</organism>
<protein>
    <submittedName>
        <fullName evidence="1">Uncharacterized protein</fullName>
    </submittedName>
</protein>
<name>A0A0D9XRU0_9ORYZ</name>
<reference evidence="2" key="2">
    <citation type="submission" date="2013-12" db="EMBL/GenBank/DDBJ databases">
        <authorList>
            <person name="Yu Y."/>
            <person name="Lee S."/>
            <person name="de Baynast K."/>
            <person name="Wissotski M."/>
            <person name="Liu L."/>
            <person name="Talag J."/>
            <person name="Goicoechea J."/>
            <person name="Angelova A."/>
            <person name="Jetty R."/>
            <person name="Kudrna D."/>
            <person name="Golser W."/>
            <person name="Rivera L."/>
            <person name="Zhang J."/>
            <person name="Wing R."/>
        </authorList>
    </citation>
    <scope>NUCLEOTIDE SEQUENCE</scope>
</reference>
<keyword evidence="2" id="KW-1185">Reference proteome</keyword>
<evidence type="ECO:0000313" key="1">
    <source>
        <dbReference type="EnsemblPlants" id="LPERR11G10110.1"/>
    </source>
</evidence>
<dbReference type="AlphaFoldDB" id="A0A0D9XRU0"/>
<reference evidence="1" key="3">
    <citation type="submission" date="2015-04" db="UniProtKB">
        <authorList>
            <consortium name="EnsemblPlants"/>
        </authorList>
    </citation>
    <scope>IDENTIFICATION</scope>
</reference>
<dbReference type="Gramene" id="LPERR11G10110.1">
    <property type="protein sequence ID" value="LPERR11G10110.1"/>
    <property type="gene ID" value="LPERR11G10110"/>
</dbReference>
<dbReference type="Proteomes" id="UP000032180">
    <property type="component" value="Chromosome 11"/>
</dbReference>
<reference evidence="1 2" key="1">
    <citation type="submission" date="2012-08" db="EMBL/GenBank/DDBJ databases">
        <title>Oryza genome evolution.</title>
        <authorList>
            <person name="Wing R.A."/>
        </authorList>
    </citation>
    <scope>NUCLEOTIDE SEQUENCE</scope>
</reference>
<sequence length="89" mass="10391">MVVPPNLRVPKQHSRAEAARDHANEVLIYTVVVINQHRPSLETRGEGRGVYEWMATCIRRLGYNVRVTRMVEAYRRICMVQIARRQEST</sequence>
<proteinExistence type="predicted"/>
<evidence type="ECO:0000313" key="2">
    <source>
        <dbReference type="Proteomes" id="UP000032180"/>
    </source>
</evidence>
<dbReference type="HOGENOM" id="CLU_2545908_0_0_1"/>